<comment type="catalytic activity">
    <reaction evidence="11">
        <text>[ThiI sulfur-carrier protein]-S-sulfanyl-L-cysteine + a uridine in tRNA + 2 reduced [2Fe-2S]-[ferredoxin] + ATP + H(+) = [ThiI sulfur-carrier protein]-L-cysteine + a 4-thiouridine in tRNA + 2 oxidized [2Fe-2S]-[ferredoxin] + AMP + diphosphate</text>
        <dbReference type="Rhea" id="RHEA:24176"/>
        <dbReference type="Rhea" id="RHEA-COMP:10000"/>
        <dbReference type="Rhea" id="RHEA-COMP:10001"/>
        <dbReference type="Rhea" id="RHEA-COMP:13337"/>
        <dbReference type="Rhea" id="RHEA-COMP:13338"/>
        <dbReference type="Rhea" id="RHEA-COMP:13339"/>
        <dbReference type="Rhea" id="RHEA-COMP:13340"/>
        <dbReference type="ChEBI" id="CHEBI:15378"/>
        <dbReference type="ChEBI" id="CHEBI:29950"/>
        <dbReference type="ChEBI" id="CHEBI:30616"/>
        <dbReference type="ChEBI" id="CHEBI:33019"/>
        <dbReference type="ChEBI" id="CHEBI:33737"/>
        <dbReference type="ChEBI" id="CHEBI:33738"/>
        <dbReference type="ChEBI" id="CHEBI:61963"/>
        <dbReference type="ChEBI" id="CHEBI:65315"/>
        <dbReference type="ChEBI" id="CHEBI:136798"/>
        <dbReference type="ChEBI" id="CHEBI:456215"/>
        <dbReference type="EC" id="2.8.1.4"/>
    </reaction>
</comment>
<dbReference type="PANTHER" id="PTHR43209">
    <property type="entry name" value="TRNA SULFURTRANSFERASE"/>
    <property type="match status" value="1"/>
</dbReference>
<comment type="caution">
    <text evidence="11">Lacks conserved residue(s) required for the propagation of feature annotation.</text>
</comment>
<evidence type="ECO:0000256" key="7">
    <source>
        <dbReference type="ARBA" id="ARBA00022884"/>
    </source>
</evidence>
<dbReference type="GO" id="GO:0000049">
    <property type="term" value="F:tRNA binding"/>
    <property type="evidence" value="ECO:0007669"/>
    <property type="project" value="UniProtKB-UniRule"/>
</dbReference>
<dbReference type="GO" id="GO:0009229">
    <property type="term" value="P:thiamine diphosphate biosynthetic process"/>
    <property type="evidence" value="ECO:0007669"/>
    <property type="project" value="UniProtKB-UniRule"/>
</dbReference>
<comment type="caution">
    <text evidence="14">The sequence shown here is derived from an EMBL/GenBank/DDBJ whole genome shotgun (WGS) entry which is preliminary data.</text>
</comment>
<dbReference type="GO" id="GO:0140741">
    <property type="term" value="F:tRNA-uracil-4 sulfurtransferase activity"/>
    <property type="evidence" value="ECO:0007669"/>
    <property type="project" value="UniProtKB-EC"/>
</dbReference>
<dbReference type="InterPro" id="IPR020536">
    <property type="entry name" value="ThiI_AANH"/>
</dbReference>
<dbReference type="PROSITE" id="PS51165">
    <property type="entry name" value="THUMP"/>
    <property type="match status" value="1"/>
</dbReference>
<keyword evidence="5 11" id="KW-0547">Nucleotide-binding</keyword>
<dbReference type="GO" id="GO:0004810">
    <property type="term" value="F:CCA tRNA nucleotidyltransferase activity"/>
    <property type="evidence" value="ECO:0007669"/>
    <property type="project" value="InterPro"/>
</dbReference>
<dbReference type="Pfam" id="PF02568">
    <property type="entry name" value="ThiI"/>
    <property type="match status" value="1"/>
</dbReference>
<dbReference type="Pfam" id="PF00581">
    <property type="entry name" value="Rhodanese"/>
    <property type="match status" value="1"/>
</dbReference>
<dbReference type="GO" id="GO:0005524">
    <property type="term" value="F:ATP binding"/>
    <property type="evidence" value="ECO:0007669"/>
    <property type="project" value="UniProtKB-UniRule"/>
</dbReference>
<protein>
    <recommendedName>
        <fullName evidence="11">tRNA sulfurtransferase</fullName>
        <ecNumber evidence="11">2.8.1.4</ecNumber>
    </recommendedName>
    <alternativeName>
        <fullName evidence="11">Sulfur carrier protein ThiS sulfurtransferase</fullName>
    </alternativeName>
    <alternativeName>
        <fullName evidence="11">Thiamine biosynthesis protein ThiI</fullName>
    </alternativeName>
    <alternativeName>
        <fullName evidence="11">tRNA 4-thiouridine synthase</fullName>
    </alternativeName>
</protein>
<evidence type="ECO:0000256" key="1">
    <source>
        <dbReference type="ARBA" id="ARBA00004496"/>
    </source>
</evidence>
<evidence type="ECO:0000256" key="8">
    <source>
        <dbReference type="ARBA" id="ARBA00022977"/>
    </source>
</evidence>
<feature type="active site" description="Cysteine persulfide intermediate" evidence="11">
    <location>
        <position position="471"/>
    </location>
</feature>
<dbReference type="GO" id="GO:0002937">
    <property type="term" value="P:tRNA 4-thiouridine biosynthesis"/>
    <property type="evidence" value="ECO:0007669"/>
    <property type="project" value="TreeGrafter"/>
</dbReference>
<evidence type="ECO:0000256" key="5">
    <source>
        <dbReference type="ARBA" id="ARBA00022741"/>
    </source>
</evidence>
<keyword evidence="6 11" id="KW-0067">ATP-binding</keyword>
<dbReference type="Pfam" id="PF02926">
    <property type="entry name" value="THUMP"/>
    <property type="match status" value="1"/>
</dbReference>
<name>A0A327WRY9_9GAMM</name>
<comment type="function">
    <text evidence="11">Catalyzes the ATP-dependent transfer of a sulfur to tRNA to produce 4-thiouridine in position 8 of tRNAs, which functions as a near-UV photosensor. Also catalyzes the transfer of sulfur to the sulfur carrier protein ThiS, forming ThiS-thiocarboxylate. This is a step in the synthesis of thiazole, in the thiamine biosynthesis pathway. The sulfur is donated as persulfide by IscS.</text>
</comment>
<feature type="binding site" evidence="11">
    <location>
        <position position="303"/>
    </location>
    <ligand>
        <name>ATP</name>
        <dbReference type="ChEBI" id="CHEBI:30616"/>
    </ligand>
</feature>
<dbReference type="InterPro" id="IPR050102">
    <property type="entry name" value="tRNA_sulfurtransferase_ThiI"/>
</dbReference>
<dbReference type="GO" id="GO:0052837">
    <property type="term" value="P:thiazole biosynthetic process"/>
    <property type="evidence" value="ECO:0007669"/>
    <property type="project" value="InterPro"/>
</dbReference>
<dbReference type="EC" id="2.8.1.4" evidence="11"/>
<dbReference type="InterPro" id="IPR004114">
    <property type="entry name" value="THUMP_dom"/>
</dbReference>
<comment type="subcellular location">
    <subcellularLocation>
        <location evidence="1 11">Cytoplasm</location>
    </subcellularLocation>
</comment>
<evidence type="ECO:0000256" key="6">
    <source>
        <dbReference type="ARBA" id="ARBA00022840"/>
    </source>
</evidence>
<dbReference type="SUPFAM" id="SSF52821">
    <property type="entry name" value="Rhodanese/Cell cycle control phosphatase"/>
    <property type="match status" value="1"/>
</dbReference>
<evidence type="ECO:0000256" key="10">
    <source>
        <dbReference type="ARBA" id="ARBA00023284"/>
    </source>
</evidence>
<comment type="pathway">
    <text evidence="11">Cofactor biosynthesis; thiamine diphosphate biosynthesis.</text>
</comment>
<dbReference type="InterPro" id="IPR049961">
    <property type="entry name" value="ThiI_N"/>
</dbReference>
<evidence type="ECO:0000256" key="11">
    <source>
        <dbReference type="HAMAP-Rule" id="MF_00021"/>
    </source>
</evidence>
<evidence type="ECO:0000256" key="2">
    <source>
        <dbReference type="ARBA" id="ARBA00022490"/>
    </source>
</evidence>
<evidence type="ECO:0000256" key="9">
    <source>
        <dbReference type="ARBA" id="ARBA00023157"/>
    </source>
</evidence>
<dbReference type="Gene3D" id="3.30.2130.30">
    <property type="match status" value="1"/>
</dbReference>
<proteinExistence type="inferred from homology"/>
<dbReference type="Gene3D" id="3.40.50.620">
    <property type="entry name" value="HUPs"/>
    <property type="match status" value="1"/>
</dbReference>
<dbReference type="InterPro" id="IPR003720">
    <property type="entry name" value="tRNA_STrfase"/>
</dbReference>
<feature type="binding site" evidence="11">
    <location>
        <begin position="199"/>
        <end position="200"/>
    </location>
    <ligand>
        <name>ATP</name>
        <dbReference type="ChEBI" id="CHEBI:30616"/>
    </ligand>
</feature>
<dbReference type="GO" id="GO:0009228">
    <property type="term" value="P:thiamine biosynthetic process"/>
    <property type="evidence" value="ECO:0007669"/>
    <property type="project" value="UniProtKB-KW"/>
</dbReference>
<feature type="domain" description="THUMP" evidence="13">
    <location>
        <begin position="77"/>
        <end position="181"/>
    </location>
</feature>
<feature type="domain" description="Rhodanese" evidence="12">
    <location>
        <begin position="419"/>
        <end position="498"/>
    </location>
</feature>
<dbReference type="PROSITE" id="PS50206">
    <property type="entry name" value="RHODANESE_3"/>
    <property type="match status" value="1"/>
</dbReference>
<evidence type="ECO:0000313" key="15">
    <source>
        <dbReference type="Proteomes" id="UP000249203"/>
    </source>
</evidence>
<organism evidence="14 15">
    <name type="scientific">Aliidiomarina maris</name>
    <dbReference type="NCBI Taxonomy" id="531312"/>
    <lineage>
        <taxon>Bacteria</taxon>
        <taxon>Pseudomonadati</taxon>
        <taxon>Pseudomonadota</taxon>
        <taxon>Gammaproteobacteria</taxon>
        <taxon>Alteromonadales</taxon>
        <taxon>Idiomarinaceae</taxon>
        <taxon>Aliidiomarina</taxon>
    </lineage>
</organism>
<keyword evidence="9" id="KW-1015">Disulfide bond</keyword>
<dbReference type="EMBL" id="QLMD01000010">
    <property type="protein sequence ID" value="RAJ95388.1"/>
    <property type="molecule type" value="Genomic_DNA"/>
</dbReference>
<dbReference type="SMART" id="SM00981">
    <property type="entry name" value="THUMP"/>
    <property type="match status" value="1"/>
</dbReference>
<dbReference type="CDD" id="cd11716">
    <property type="entry name" value="THUMP_ThiI"/>
    <property type="match status" value="1"/>
</dbReference>
<dbReference type="Proteomes" id="UP000249203">
    <property type="component" value="Unassembled WGS sequence"/>
</dbReference>
<evidence type="ECO:0000256" key="4">
    <source>
        <dbReference type="ARBA" id="ARBA00022679"/>
    </source>
</evidence>
<dbReference type="AlphaFoldDB" id="A0A327WRY9"/>
<dbReference type="HAMAP" id="MF_00021">
    <property type="entry name" value="ThiI"/>
    <property type="match status" value="1"/>
</dbReference>
<keyword evidence="7 11" id="KW-0694">RNA-binding</keyword>
<dbReference type="Gene3D" id="3.40.250.10">
    <property type="entry name" value="Rhodanese-like domain"/>
    <property type="match status" value="1"/>
</dbReference>
<dbReference type="NCBIfam" id="TIGR04271">
    <property type="entry name" value="ThiI_C_thiazole"/>
    <property type="match status" value="1"/>
</dbReference>
<comment type="catalytic activity">
    <reaction evidence="11">
        <text>[ThiS sulfur-carrier protein]-C-terminal Gly-Gly-AMP + S-sulfanyl-L-cysteinyl-[cysteine desulfurase] + AH2 = [ThiS sulfur-carrier protein]-C-terminal-Gly-aminoethanethioate + L-cysteinyl-[cysteine desulfurase] + A + AMP + 2 H(+)</text>
        <dbReference type="Rhea" id="RHEA:43340"/>
        <dbReference type="Rhea" id="RHEA-COMP:12157"/>
        <dbReference type="Rhea" id="RHEA-COMP:12158"/>
        <dbReference type="Rhea" id="RHEA-COMP:12910"/>
        <dbReference type="Rhea" id="RHEA-COMP:19908"/>
        <dbReference type="ChEBI" id="CHEBI:13193"/>
        <dbReference type="ChEBI" id="CHEBI:15378"/>
        <dbReference type="ChEBI" id="CHEBI:17499"/>
        <dbReference type="ChEBI" id="CHEBI:29950"/>
        <dbReference type="ChEBI" id="CHEBI:61963"/>
        <dbReference type="ChEBI" id="CHEBI:90618"/>
        <dbReference type="ChEBI" id="CHEBI:232372"/>
        <dbReference type="ChEBI" id="CHEBI:456215"/>
    </reaction>
</comment>
<keyword evidence="10" id="KW-0676">Redox-active center</keyword>
<dbReference type="InterPro" id="IPR014729">
    <property type="entry name" value="Rossmann-like_a/b/a_fold"/>
</dbReference>
<dbReference type="CDD" id="cd00158">
    <property type="entry name" value="RHOD"/>
    <property type="match status" value="1"/>
</dbReference>
<accession>A0A327WRY9</accession>
<dbReference type="InterPro" id="IPR049962">
    <property type="entry name" value="THUMP_ThiI"/>
</dbReference>
<gene>
    <name evidence="11" type="primary">thiI</name>
    <name evidence="14" type="ORF">B0I24_11071</name>
</gene>
<dbReference type="InterPro" id="IPR036873">
    <property type="entry name" value="Rhodanese-like_dom_sf"/>
</dbReference>
<evidence type="ECO:0000259" key="12">
    <source>
        <dbReference type="PROSITE" id="PS50206"/>
    </source>
</evidence>
<reference evidence="14 15" key="1">
    <citation type="submission" date="2018-06" db="EMBL/GenBank/DDBJ databases">
        <title>Genomic Encyclopedia of Type Strains, Phase III (KMG-III): the genomes of soil and plant-associated and newly described type strains.</title>
        <authorList>
            <person name="Whitman W."/>
        </authorList>
    </citation>
    <scope>NUCLEOTIDE SEQUENCE [LARGE SCALE GENOMIC DNA]</scope>
    <source>
        <strain evidence="14 15">CGMCC 1.15366</strain>
    </source>
</reference>
<dbReference type="NCBIfam" id="TIGR00342">
    <property type="entry name" value="tRNA uracil 4-sulfurtransferase ThiI"/>
    <property type="match status" value="1"/>
</dbReference>
<feature type="binding site" evidence="11">
    <location>
        <position position="281"/>
    </location>
    <ligand>
        <name>ATP</name>
        <dbReference type="ChEBI" id="CHEBI:30616"/>
    </ligand>
</feature>
<feature type="binding site" evidence="11">
    <location>
        <position position="312"/>
    </location>
    <ligand>
        <name>ATP</name>
        <dbReference type="ChEBI" id="CHEBI:30616"/>
    </ligand>
</feature>
<dbReference type="InterPro" id="IPR026340">
    <property type="entry name" value="THII_Thiazole_biosynth_dom"/>
</dbReference>
<comment type="similarity">
    <text evidence="11">Belongs to the ThiI family.</text>
</comment>
<dbReference type="UniPathway" id="UPA00060"/>
<keyword evidence="2 11" id="KW-0963">Cytoplasm</keyword>
<dbReference type="GO" id="GO:0005829">
    <property type="term" value="C:cytosol"/>
    <property type="evidence" value="ECO:0007669"/>
    <property type="project" value="TreeGrafter"/>
</dbReference>
<keyword evidence="8 11" id="KW-0784">Thiamine biosynthesis</keyword>
<keyword evidence="4 11" id="KW-0808">Transferase</keyword>
<evidence type="ECO:0000313" key="14">
    <source>
        <dbReference type="EMBL" id="RAJ95388.1"/>
    </source>
</evidence>
<sequence>MLDALYCLNCQVFMKYIIRLQAEITVKSRSVRARHGKLLTANLRNQLKAIDADITVRWLWDRIETQLPAQLSAQQHQAVVERLSSTPGVLHFERVQQHELTDFATLLEWVLQFKAQQLENQTFAVVVKRKGHHSFSSQDMARYIGGGILERVPGTRVQLKGAAQEVVIMVADDTVFLVEKRFAGLGGFPLPSQETVLSLMSGGFDSTVSSYQMIKRGARTHYCFFNLGGDAHEAGVREISYYIWQKFSPTHPVKFISIDFAPLVDKILAHVDNSLMGVVLKRTMLRAACLATRYVNAQALVTGEAMGQVSSQTLSNLAVIDEVTNRLVLRPLIAMDKQDIVDIARHIGTEPLAAAMPEYCGVISNKPTVKAKLGAVQAAETVITDELIEAQVYNAQVIDIRQLHDASMAKVDLTQGANDNAPQVILDIRRSEEQEQAPLQQQPYPVESLPFFKLEKHFKGLPSDTHYLLYCDQGVMSRMQALHLREQGFSNVSVYTQASA</sequence>
<evidence type="ECO:0000259" key="13">
    <source>
        <dbReference type="PROSITE" id="PS51165"/>
    </source>
</evidence>
<dbReference type="SUPFAM" id="SSF143437">
    <property type="entry name" value="THUMP domain-like"/>
    <property type="match status" value="1"/>
</dbReference>
<keyword evidence="3 11" id="KW-0820">tRNA-binding</keyword>
<dbReference type="PANTHER" id="PTHR43209:SF1">
    <property type="entry name" value="TRNA SULFURTRANSFERASE"/>
    <property type="match status" value="1"/>
</dbReference>
<evidence type="ECO:0000256" key="3">
    <source>
        <dbReference type="ARBA" id="ARBA00022555"/>
    </source>
</evidence>
<dbReference type="InterPro" id="IPR001763">
    <property type="entry name" value="Rhodanese-like_dom"/>
</dbReference>
<dbReference type="SUPFAM" id="SSF52402">
    <property type="entry name" value="Adenine nucleotide alpha hydrolases-like"/>
    <property type="match status" value="1"/>
</dbReference>